<organism evidence="3">
    <name type="scientific">Melampsora larici-populina (strain 98AG31 / pathotype 3-4-7)</name>
    <name type="common">Poplar leaf rust fungus</name>
    <dbReference type="NCBI Taxonomy" id="747676"/>
    <lineage>
        <taxon>Eukaryota</taxon>
        <taxon>Fungi</taxon>
        <taxon>Dikarya</taxon>
        <taxon>Basidiomycota</taxon>
        <taxon>Pucciniomycotina</taxon>
        <taxon>Pucciniomycetes</taxon>
        <taxon>Pucciniales</taxon>
        <taxon>Melampsoraceae</taxon>
        <taxon>Melampsora</taxon>
    </lineage>
</organism>
<feature type="chain" id="PRO_5003321371" evidence="1">
    <location>
        <begin position="19"/>
        <end position="105"/>
    </location>
</feature>
<dbReference type="AlphaFoldDB" id="F4R5Q9"/>
<dbReference type="Proteomes" id="UP000001072">
    <property type="component" value="Unassembled WGS sequence"/>
</dbReference>
<reference evidence="3" key="1">
    <citation type="journal article" date="2011" name="Proc. Natl. Acad. Sci. U.S.A.">
        <title>Obligate biotrophy features unraveled by the genomic analysis of rust fungi.</title>
        <authorList>
            <person name="Duplessis S."/>
            <person name="Cuomo C.A."/>
            <person name="Lin Y.-C."/>
            <person name="Aerts A."/>
            <person name="Tisserant E."/>
            <person name="Veneault-Fourrey C."/>
            <person name="Joly D.L."/>
            <person name="Hacquard S."/>
            <person name="Amselem J."/>
            <person name="Cantarel B.L."/>
            <person name="Chiu R."/>
            <person name="Coutinho P.M."/>
            <person name="Feau N."/>
            <person name="Field M."/>
            <person name="Frey P."/>
            <person name="Gelhaye E."/>
            <person name="Goldberg J."/>
            <person name="Grabherr M.G."/>
            <person name="Kodira C.D."/>
            <person name="Kohler A."/>
            <person name="Kuees U."/>
            <person name="Lindquist E.A."/>
            <person name="Lucas S.M."/>
            <person name="Mago R."/>
            <person name="Mauceli E."/>
            <person name="Morin E."/>
            <person name="Murat C."/>
            <person name="Pangilinan J.L."/>
            <person name="Park R."/>
            <person name="Pearson M."/>
            <person name="Quesneville H."/>
            <person name="Rouhier N."/>
            <person name="Sakthikumar S."/>
            <person name="Salamov A.A."/>
            <person name="Schmutz J."/>
            <person name="Selles B."/>
            <person name="Shapiro H."/>
            <person name="Tanguay P."/>
            <person name="Tuskan G.A."/>
            <person name="Henrissat B."/>
            <person name="Van de Peer Y."/>
            <person name="Rouze P."/>
            <person name="Ellis J.G."/>
            <person name="Dodds P.N."/>
            <person name="Schein J.E."/>
            <person name="Zhong S."/>
            <person name="Hamelin R.C."/>
            <person name="Grigoriev I.V."/>
            <person name="Szabo L.J."/>
            <person name="Martin F."/>
        </authorList>
    </citation>
    <scope>NUCLEOTIDE SEQUENCE [LARGE SCALE GENOMIC DNA]</scope>
    <source>
        <strain evidence="3">98AG31 / pathotype 3-4-7</strain>
    </source>
</reference>
<keyword evidence="1" id="KW-0732">Signal</keyword>
<evidence type="ECO:0000313" key="3">
    <source>
        <dbReference type="Proteomes" id="UP000001072"/>
    </source>
</evidence>
<name>F4R5Q9_MELLP</name>
<keyword evidence="3" id="KW-1185">Reference proteome</keyword>
<accession>F4R5Q9</accession>
<evidence type="ECO:0000256" key="1">
    <source>
        <dbReference type="SAM" id="SignalP"/>
    </source>
</evidence>
<gene>
    <name evidence="2" type="ORF">MELLADRAFT_102028</name>
</gene>
<evidence type="ECO:0000313" key="2">
    <source>
        <dbReference type="EMBL" id="EGG12218.1"/>
    </source>
</evidence>
<dbReference type="KEGG" id="mlr:MELLADRAFT_102028"/>
<feature type="signal peptide" evidence="1">
    <location>
        <begin position="1"/>
        <end position="18"/>
    </location>
</feature>
<dbReference type="RefSeq" id="XP_007404593.1">
    <property type="nucleotide sequence ID" value="XM_007404531.1"/>
</dbReference>
<dbReference type="EMBL" id="GL883091">
    <property type="protein sequence ID" value="EGG12218.1"/>
    <property type="molecule type" value="Genomic_DNA"/>
</dbReference>
<dbReference type="GeneID" id="18921545"/>
<dbReference type="InParanoid" id="F4R5Q9"/>
<dbReference type="VEuPathDB" id="FungiDB:MELLADRAFT_102028"/>
<sequence>MRFSMLTLFCLIVGYVAGLPFIKTHGKIDHLTVLKNPSQIYPRDVDFKIKPYAPKYDSKIGLKSESPLWPRSYDRIRRVLYGVKWSGGHSKDLTSISNVQISKII</sequence>
<protein>
    <submittedName>
        <fullName evidence="2">Secreted protein</fullName>
    </submittedName>
</protein>
<dbReference type="HOGENOM" id="CLU_2237173_0_0_1"/>
<proteinExistence type="predicted"/>